<evidence type="ECO:0000313" key="2">
    <source>
        <dbReference type="EMBL" id="OJJ36995.1"/>
    </source>
</evidence>
<dbReference type="EMBL" id="KV878211">
    <property type="protein sequence ID" value="OJJ36995.1"/>
    <property type="molecule type" value="Genomic_DNA"/>
</dbReference>
<feature type="region of interest" description="Disordered" evidence="1">
    <location>
        <begin position="1"/>
        <end position="28"/>
    </location>
</feature>
<dbReference type="GeneID" id="63748699"/>
<name>A0A1L9RPW3_ASPWE</name>
<evidence type="ECO:0000313" key="3">
    <source>
        <dbReference type="Proteomes" id="UP000184383"/>
    </source>
</evidence>
<accession>A0A1L9RPW3</accession>
<dbReference type="OrthoDB" id="5073671at2759"/>
<dbReference type="VEuPathDB" id="FungiDB:ASPWEDRAFT_26423"/>
<gene>
    <name evidence="2" type="ORF">ASPWEDRAFT_26423</name>
</gene>
<keyword evidence="3" id="KW-1185">Reference proteome</keyword>
<dbReference type="RefSeq" id="XP_040690671.1">
    <property type="nucleotide sequence ID" value="XM_040832851.1"/>
</dbReference>
<sequence>MDNPNPPLYTEHHSEPPPNYITNSSSASSHPPFPSTLNVYGAWSQWKSINLCGATSNDRLCLLEMHTGYTSKGPLGARPAMLLHSGMSTKDPIIVAVGEESHGVNAFNLNSVIKLPALEGDGKDGRMDTEIMRAGTSAAHDVTFYFSIEVGEKRIREEFEWRKFKKGFTLVRPHRGGSSSSTDDGETVALVTWRTSLTSLTHAFSLELMGSGESGILGERWTLMVIITSLRLYALHIKGRTRKTIVGMGERTSSK</sequence>
<dbReference type="Proteomes" id="UP000184383">
    <property type="component" value="Unassembled WGS sequence"/>
</dbReference>
<organism evidence="2 3">
    <name type="scientific">Aspergillus wentii DTO 134E9</name>
    <dbReference type="NCBI Taxonomy" id="1073089"/>
    <lineage>
        <taxon>Eukaryota</taxon>
        <taxon>Fungi</taxon>
        <taxon>Dikarya</taxon>
        <taxon>Ascomycota</taxon>
        <taxon>Pezizomycotina</taxon>
        <taxon>Eurotiomycetes</taxon>
        <taxon>Eurotiomycetidae</taxon>
        <taxon>Eurotiales</taxon>
        <taxon>Aspergillaceae</taxon>
        <taxon>Aspergillus</taxon>
        <taxon>Aspergillus subgen. Cremei</taxon>
    </lineage>
</organism>
<evidence type="ECO:0000256" key="1">
    <source>
        <dbReference type="SAM" id="MobiDB-lite"/>
    </source>
</evidence>
<dbReference type="STRING" id="1073089.A0A1L9RPW3"/>
<protein>
    <submittedName>
        <fullName evidence="2">Uncharacterized protein</fullName>
    </submittedName>
</protein>
<reference evidence="3" key="1">
    <citation type="journal article" date="2017" name="Genome Biol.">
        <title>Comparative genomics reveals high biological diversity and specific adaptations in the industrially and medically important fungal genus Aspergillus.</title>
        <authorList>
            <person name="de Vries R.P."/>
            <person name="Riley R."/>
            <person name="Wiebenga A."/>
            <person name="Aguilar-Osorio G."/>
            <person name="Amillis S."/>
            <person name="Uchima C.A."/>
            <person name="Anderluh G."/>
            <person name="Asadollahi M."/>
            <person name="Askin M."/>
            <person name="Barry K."/>
            <person name="Battaglia E."/>
            <person name="Bayram O."/>
            <person name="Benocci T."/>
            <person name="Braus-Stromeyer S.A."/>
            <person name="Caldana C."/>
            <person name="Canovas D."/>
            <person name="Cerqueira G.C."/>
            <person name="Chen F."/>
            <person name="Chen W."/>
            <person name="Choi C."/>
            <person name="Clum A."/>
            <person name="Dos Santos R.A."/>
            <person name="Damasio A.R."/>
            <person name="Diallinas G."/>
            <person name="Emri T."/>
            <person name="Fekete E."/>
            <person name="Flipphi M."/>
            <person name="Freyberg S."/>
            <person name="Gallo A."/>
            <person name="Gournas C."/>
            <person name="Habgood R."/>
            <person name="Hainaut M."/>
            <person name="Harispe M.L."/>
            <person name="Henrissat B."/>
            <person name="Hilden K.S."/>
            <person name="Hope R."/>
            <person name="Hossain A."/>
            <person name="Karabika E."/>
            <person name="Karaffa L."/>
            <person name="Karanyi Z."/>
            <person name="Krasevec N."/>
            <person name="Kuo A."/>
            <person name="Kusch H."/>
            <person name="LaButti K."/>
            <person name="Lagendijk E.L."/>
            <person name="Lapidus A."/>
            <person name="Levasseur A."/>
            <person name="Lindquist E."/>
            <person name="Lipzen A."/>
            <person name="Logrieco A.F."/>
            <person name="MacCabe A."/>
            <person name="Maekelae M.R."/>
            <person name="Malavazi I."/>
            <person name="Melin P."/>
            <person name="Meyer V."/>
            <person name="Mielnichuk N."/>
            <person name="Miskei M."/>
            <person name="Molnar A.P."/>
            <person name="Mule G."/>
            <person name="Ngan C.Y."/>
            <person name="Orejas M."/>
            <person name="Orosz E."/>
            <person name="Ouedraogo J.P."/>
            <person name="Overkamp K.M."/>
            <person name="Park H.-S."/>
            <person name="Perrone G."/>
            <person name="Piumi F."/>
            <person name="Punt P.J."/>
            <person name="Ram A.F."/>
            <person name="Ramon A."/>
            <person name="Rauscher S."/>
            <person name="Record E."/>
            <person name="Riano-Pachon D.M."/>
            <person name="Robert V."/>
            <person name="Roehrig J."/>
            <person name="Ruller R."/>
            <person name="Salamov A."/>
            <person name="Salih N.S."/>
            <person name="Samson R.A."/>
            <person name="Sandor E."/>
            <person name="Sanguinetti M."/>
            <person name="Schuetze T."/>
            <person name="Sepcic K."/>
            <person name="Shelest E."/>
            <person name="Sherlock G."/>
            <person name="Sophianopoulou V."/>
            <person name="Squina F.M."/>
            <person name="Sun H."/>
            <person name="Susca A."/>
            <person name="Todd R.B."/>
            <person name="Tsang A."/>
            <person name="Unkles S.E."/>
            <person name="van de Wiele N."/>
            <person name="van Rossen-Uffink D."/>
            <person name="Oliveira J.V."/>
            <person name="Vesth T.C."/>
            <person name="Visser J."/>
            <person name="Yu J.-H."/>
            <person name="Zhou M."/>
            <person name="Andersen M.R."/>
            <person name="Archer D.B."/>
            <person name="Baker S.E."/>
            <person name="Benoit I."/>
            <person name="Brakhage A.A."/>
            <person name="Braus G.H."/>
            <person name="Fischer R."/>
            <person name="Frisvad J.C."/>
            <person name="Goldman G.H."/>
            <person name="Houbraken J."/>
            <person name="Oakley B."/>
            <person name="Pocsi I."/>
            <person name="Scazzocchio C."/>
            <person name="Seiboth B."/>
            <person name="vanKuyk P.A."/>
            <person name="Wortman J."/>
            <person name="Dyer P.S."/>
            <person name="Grigoriev I.V."/>
        </authorList>
    </citation>
    <scope>NUCLEOTIDE SEQUENCE [LARGE SCALE GENOMIC DNA]</scope>
    <source>
        <strain evidence="3">DTO 134E9</strain>
    </source>
</reference>
<proteinExistence type="predicted"/>
<dbReference type="AlphaFoldDB" id="A0A1L9RPW3"/>